<dbReference type="InterPro" id="IPR020549">
    <property type="entry name" value="YbeY_CS"/>
</dbReference>
<dbReference type="SUPFAM" id="SSF55486">
    <property type="entry name" value="Metalloproteases ('zincins'), catalytic domain"/>
    <property type="match status" value="1"/>
</dbReference>
<proteinExistence type="inferred from homology"/>
<dbReference type="NCBIfam" id="TIGR00043">
    <property type="entry name" value="rRNA maturation RNase YbeY"/>
    <property type="match status" value="1"/>
</dbReference>
<feature type="binding site" evidence="9">
    <location>
        <position position="155"/>
    </location>
    <ligand>
        <name>Zn(2+)</name>
        <dbReference type="ChEBI" id="CHEBI:29105"/>
        <note>catalytic</note>
    </ligand>
</feature>
<dbReference type="PANTHER" id="PTHR46986:SF1">
    <property type="entry name" value="ENDORIBONUCLEASE YBEY, CHLOROPLASTIC"/>
    <property type="match status" value="1"/>
</dbReference>
<comment type="similarity">
    <text evidence="1 9">Belongs to the endoribonuclease YbeY family.</text>
</comment>
<dbReference type="InterPro" id="IPR002036">
    <property type="entry name" value="YbeY"/>
</dbReference>
<dbReference type="OrthoDB" id="9807740at2"/>
<evidence type="ECO:0000313" key="10">
    <source>
        <dbReference type="EMBL" id="PZW36099.1"/>
    </source>
</evidence>
<accession>A0A326UPG2</accession>
<dbReference type="GO" id="GO:0006364">
    <property type="term" value="P:rRNA processing"/>
    <property type="evidence" value="ECO:0007669"/>
    <property type="project" value="UniProtKB-UniRule"/>
</dbReference>
<evidence type="ECO:0000256" key="4">
    <source>
        <dbReference type="ARBA" id="ARBA00022722"/>
    </source>
</evidence>
<keyword evidence="2 9" id="KW-0690">Ribosome biogenesis</keyword>
<evidence type="ECO:0000256" key="5">
    <source>
        <dbReference type="ARBA" id="ARBA00022723"/>
    </source>
</evidence>
<dbReference type="Pfam" id="PF02130">
    <property type="entry name" value="YbeY"/>
    <property type="match status" value="1"/>
</dbReference>
<dbReference type="PANTHER" id="PTHR46986">
    <property type="entry name" value="ENDORIBONUCLEASE YBEY, CHLOROPLASTIC"/>
    <property type="match status" value="1"/>
</dbReference>
<dbReference type="GO" id="GO:0004222">
    <property type="term" value="F:metalloendopeptidase activity"/>
    <property type="evidence" value="ECO:0007669"/>
    <property type="project" value="InterPro"/>
</dbReference>
<dbReference type="Proteomes" id="UP000248806">
    <property type="component" value="Unassembled WGS sequence"/>
</dbReference>
<evidence type="ECO:0000256" key="2">
    <source>
        <dbReference type="ARBA" id="ARBA00022517"/>
    </source>
</evidence>
<dbReference type="EC" id="3.1.-.-" evidence="9"/>
<dbReference type="PROSITE" id="PS01306">
    <property type="entry name" value="UPF0054"/>
    <property type="match status" value="1"/>
</dbReference>
<dbReference type="InterPro" id="IPR023091">
    <property type="entry name" value="MetalPrtase_cat_dom_sf_prd"/>
</dbReference>
<feature type="binding site" evidence="9">
    <location>
        <position position="151"/>
    </location>
    <ligand>
        <name>Zn(2+)</name>
        <dbReference type="ChEBI" id="CHEBI:29105"/>
        <note>catalytic</note>
    </ligand>
</feature>
<gene>
    <name evidence="9" type="primary">ybeY</name>
    <name evidence="10" type="ORF">EI42_00269</name>
</gene>
<evidence type="ECO:0000256" key="7">
    <source>
        <dbReference type="ARBA" id="ARBA00022801"/>
    </source>
</evidence>
<keyword evidence="6 9" id="KW-0255">Endonuclease</keyword>
<dbReference type="GO" id="GO:0008270">
    <property type="term" value="F:zinc ion binding"/>
    <property type="evidence" value="ECO:0007669"/>
    <property type="project" value="UniProtKB-UniRule"/>
</dbReference>
<name>A0A326UPG2_THEHA</name>
<evidence type="ECO:0000256" key="6">
    <source>
        <dbReference type="ARBA" id="ARBA00022759"/>
    </source>
</evidence>
<keyword evidence="4 9" id="KW-0540">Nuclease</keyword>
<evidence type="ECO:0000256" key="9">
    <source>
        <dbReference type="HAMAP-Rule" id="MF_00009"/>
    </source>
</evidence>
<reference evidence="10 11" key="1">
    <citation type="submission" date="2018-06" db="EMBL/GenBank/DDBJ databases">
        <title>Genomic Encyclopedia of Archaeal and Bacterial Type Strains, Phase II (KMG-II): from individual species to whole genera.</title>
        <authorList>
            <person name="Goeker M."/>
        </authorList>
    </citation>
    <scope>NUCLEOTIDE SEQUENCE [LARGE SCALE GENOMIC DNA]</scope>
    <source>
        <strain evidence="10 11">ATCC BAA-1881</strain>
    </source>
</reference>
<evidence type="ECO:0000256" key="8">
    <source>
        <dbReference type="ARBA" id="ARBA00022833"/>
    </source>
</evidence>
<comment type="function">
    <text evidence="9">Single strand-specific metallo-endoribonuclease involved in late-stage 70S ribosome quality control and in maturation of the 3' terminus of the 16S rRNA.</text>
</comment>
<keyword evidence="3 9" id="KW-0698">rRNA processing</keyword>
<keyword evidence="9" id="KW-0963">Cytoplasm</keyword>
<comment type="caution">
    <text evidence="10">The sequence shown here is derived from an EMBL/GenBank/DDBJ whole genome shotgun (WGS) entry which is preliminary data.</text>
</comment>
<dbReference type="RefSeq" id="WP_111318002.1">
    <property type="nucleotide sequence ID" value="NZ_BIFX01000001.1"/>
</dbReference>
<dbReference type="HAMAP" id="MF_00009">
    <property type="entry name" value="Endoribonucl_YbeY"/>
    <property type="match status" value="1"/>
</dbReference>
<keyword evidence="11" id="KW-1185">Reference proteome</keyword>
<evidence type="ECO:0000313" key="11">
    <source>
        <dbReference type="Proteomes" id="UP000248806"/>
    </source>
</evidence>
<dbReference type="GO" id="GO:0004521">
    <property type="term" value="F:RNA endonuclease activity"/>
    <property type="evidence" value="ECO:0007669"/>
    <property type="project" value="UniProtKB-UniRule"/>
</dbReference>
<organism evidence="10 11">
    <name type="scientific">Thermosporothrix hazakensis</name>
    <dbReference type="NCBI Taxonomy" id="644383"/>
    <lineage>
        <taxon>Bacteria</taxon>
        <taxon>Bacillati</taxon>
        <taxon>Chloroflexota</taxon>
        <taxon>Ktedonobacteria</taxon>
        <taxon>Ktedonobacterales</taxon>
        <taxon>Thermosporotrichaceae</taxon>
        <taxon>Thermosporothrix</taxon>
    </lineage>
</organism>
<sequence length="185" mass="20924">MQDHPLIDLYVNTGDNDLNAKLEQQLETLDLDGTVQRTLAVAGIQQRVMLTLMITDDEDIKEMNQQYRNINKPTDVLSFPLLDKPLVEAPPELLWQKPEEETAAEETPPFVTPESEVTNLGDIVISWPTIERQAAAAGHSVYYELLYLLAHGVLHLVGYDDQTEAGYQKMIQLQQQVMEHVGKQV</sequence>
<comment type="subcellular location">
    <subcellularLocation>
        <location evidence="9">Cytoplasm</location>
    </subcellularLocation>
</comment>
<protein>
    <recommendedName>
        <fullName evidence="9">Endoribonuclease YbeY</fullName>
        <ecNumber evidence="9">3.1.-.-</ecNumber>
    </recommendedName>
</protein>
<keyword evidence="5 9" id="KW-0479">Metal-binding</keyword>
<comment type="cofactor">
    <cofactor evidence="9">
        <name>Zn(2+)</name>
        <dbReference type="ChEBI" id="CHEBI:29105"/>
    </cofactor>
    <text evidence="9">Binds 1 zinc ion.</text>
</comment>
<keyword evidence="8 9" id="KW-0862">Zinc</keyword>
<dbReference type="GO" id="GO:0005737">
    <property type="term" value="C:cytoplasm"/>
    <property type="evidence" value="ECO:0007669"/>
    <property type="project" value="UniProtKB-SubCell"/>
</dbReference>
<dbReference type="EMBL" id="QKUF01000001">
    <property type="protein sequence ID" value="PZW36099.1"/>
    <property type="molecule type" value="Genomic_DNA"/>
</dbReference>
<dbReference type="Gene3D" id="3.40.390.30">
    <property type="entry name" value="Metalloproteases ('zincins'), catalytic domain"/>
    <property type="match status" value="1"/>
</dbReference>
<dbReference type="AlphaFoldDB" id="A0A326UPG2"/>
<feature type="binding site" evidence="9">
    <location>
        <position position="161"/>
    </location>
    <ligand>
        <name>Zn(2+)</name>
        <dbReference type="ChEBI" id="CHEBI:29105"/>
        <note>catalytic</note>
    </ligand>
</feature>
<evidence type="ECO:0000256" key="3">
    <source>
        <dbReference type="ARBA" id="ARBA00022552"/>
    </source>
</evidence>
<evidence type="ECO:0000256" key="1">
    <source>
        <dbReference type="ARBA" id="ARBA00010875"/>
    </source>
</evidence>
<keyword evidence="7 9" id="KW-0378">Hydrolase</keyword>